<keyword evidence="1" id="KW-1133">Transmembrane helix</keyword>
<feature type="domain" description="Cupin type-2" evidence="2">
    <location>
        <begin position="40"/>
        <end position="96"/>
    </location>
</feature>
<evidence type="ECO:0000256" key="1">
    <source>
        <dbReference type="SAM" id="Phobius"/>
    </source>
</evidence>
<dbReference type="Pfam" id="PF07883">
    <property type="entry name" value="Cupin_2"/>
    <property type="match status" value="1"/>
</dbReference>
<comment type="caution">
    <text evidence="3">The sequence shown here is derived from an EMBL/GenBank/DDBJ whole genome shotgun (WGS) entry which is preliminary data.</text>
</comment>
<dbReference type="Proteomes" id="UP000518752">
    <property type="component" value="Unassembled WGS sequence"/>
</dbReference>
<gene>
    <name evidence="3" type="ORF">D9757_013482</name>
</gene>
<dbReference type="SUPFAM" id="SSF51182">
    <property type="entry name" value="RmlC-like cupins"/>
    <property type="match status" value="1"/>
</dbReference>
<evidence type="ECO:0000259" key="2">
    <source>
        <dbReference type="Pfam" id="PF07883"/>
    </source>
</evidence>
<accession>A0A8H5FQU2</accession>
<sequence length="180" mass="19915">MSNDYSDTFELAKGVSLTLKPQERVARAAGGEGDDILLVPMHWHENHDEVMTVLEGKVKITLGREVKICTPESGAVFIPRGTPHAVESFKGVPAVIVETTKPSDFDTKELFFRNLLAIPGGLNGSLIPAMQVFYHGDGYPVFPLHFKWLEKLFVITLGAFIAPLLGYRIKYATMNDIKQA</sequence>
<dbReference type="AlphaFoldDB" id="A0A8H5FQU2"/>
<evidence type="ECO:0000313" key="3">
    <source>
        <dbReference type="EMBL" id="KAF5345417.1"/>
    </source>
</evidence>
<reference evidence="3 4" key="1">
    <citation type="journal article" date="2020" name="ISME J.">
        <title>Uncovering the hidden diversity of litter-decomposition mechanisms in mushroom-forming fungi.</title>
        <authorList>
            <person name="Floudas D."/>
            <person name="Bentzer J."/>
            <person name="Ahren D."/>
            <person name="Johansson T."/>
            <person name="Persson P."/>
            <person name="Tunlid A."/>
        </authorList>
    </citation>
    <scope>NUCLEOTIDE SEQUENCE [LARGE SCALE GENOMIC DNA]</scope>
    <source>
        <strain evidence="3 4">CBS 406.79</strain>
    </source>
</reference>
<organism evidence="3 4">
    <name type="scientific">Collybiopsis confluens</name>
    <dbReference type="NCBI Taxonomy" id="2823264"/>
    <lineage>
        <taxon>Eukaryota</taxon>
        <taxon>Fungi</taxon>
        <taxon>Dikarya</taxon>
        <taxon>Basidiomycota</taxon>
        <taxon>Agaricomycotina</taxon>
        <taxon>Agaricomycetes</taxon>
        <taxon>Agaricomycetidae</taxon>
        <taxon>Agaricales</taxon>
        <taxon>Marasmiineae</taxon>
        <taxon>Omphalotaceae</taxon>
        <taxon>Collybiopsis</taxon>
    </lineage>
</organism>
<dbReference type="InterPro" id="IPR011051">
    <property type="entry name" value="RmlC_Cupin_sf"/>
</dbReference>
<dbReference type="OrthoDB" id="504210at2759"/>
<keyword evidence="4" id="KW-1185">Reference proteome</keyword>
<dbReference type="InterPro" id="IPR013096">
    <property type="entry name" value="Cupin_2"/>
</dbReference>
<evidence type="ECO:0000313" key="4">
    <source>
        <dbReference type="Proteomes" id="UP000518752"/>
    </source>
</evidence>
<protein>
    <recommendedName>
        <fullName evidence="2">Cupin type-2 domain-containing protein</fullName>
    </recommendedName>
</protein>
<keyword evidence="1" id="KW-0812">Transmembrane</keyword>
<dbReference type="Gene3D" id="2.60.120.10">
    <property type="entry name" value="Jelly Rolls"/>
    <property type="match status" value="1"/>
</dbReference>
<feature type="transmembrane region" description="Helical" evidence="1">
    <location>
        <begin position="152"/>
        <end position="169"/>
    </location>
</feature>
<feature type="transmembrane region" description="Helical" evidence="1">
    <location>
        <begin position="110"/>
        <end position="132"/>
    </location>
</feature>
<keyword evidence="1" id="KW-0472">Membrane</keyword>
<dbReference type="InterPro" id="IPR014710">
    <property type="entry name" value="RmlC-like_jellyroll"/>
</dbReference>
<proteinExistence type="predicted"/>
<name>A0A8H5FQU2_9AGAR</name>
<dbReference type="EMBL" id="JAACJN010000377">
    <property type="protein sequence ID" value="KAF5345417.1"/>
    <property type="molecule type" value="Genomic_DNA"/>
</dbReference>